<evidence type="ECO:0000313" key="1">
    <source>
        <dbReference type="EMBL" id="KAJ2985433.1"/>
    </source>
</evidence>
<accession>A0ACC1P1X4</accession>
<sequence>MAPPDATPKIIALAAKISSSVAELQEYLSAQGVESPSFAEDSPPNLPSDVSHIRDDVLDATAELHELLLEPLMLIYKFAGVSNVVSIDSIVRFKILDLIPSGSQVSFEDIAEKTKLDKGLIGRLLRHAITMRILSEPEPGMVAHTKISKFLAIPYISAWVTFESHDTWPAIPRVGEAVEKWPSSQEASETAFALANNGKSVFEVLGSDPEAAMRFAGGMKSLDHVPGCGDGFVAKAYDWASLGYVYIVNVGGQRGSVAIDLASKFDNLKLLVQDAAMIIEGADAAVPDQLKERVQFQKHELFANQTVQADVYFFRMVLRSWADKHAVNILKAQIPALRPGAKILIQDACMPGPNSASPLWRERVMRSVDMALKFYFNSYERHLDEWKALLAAADKRFVLHRVHETMESQLSVLEVHWDVFCEEDYAVSRYFAEFINTLTNLVYVFLALRYMYGPGSRGVFAPNSDFLSISLLILGIASFLFHASLRQATELGDELAMLGLAWAMLQGFFTVRRSSAYDRLINVGLATVIPIFTVFYIWTGNILYHAMGFGFAVGLIMLRGAYLFYWRRPRFPETKVAEWRSQGWTAVALVVVGFLLWNIDLEFCAELRKLREYLGLPWAWLLEFHGWWHVLTAMSAARFMDIAREVQEQLKVEKEE</sequence>
<dbReference type="EMBL" id="JAPDGR010001105">
    <property type="protein sequence ID" value="KAJ2985433.1"/>
    <property type="molecule type" value="Genomic_DNA"/>
</dbReference>
<dbReference type="Proteomes" id="UP001143856">
    <property type="component" value="Unassembled WGS sequence"/>
</dbReference>
<name>A0ACC1P1X4_9PEZI</name>
<gene>
    <name evidence="1" type="ORF">NUW58_g5531</name>
</gene>
<keyword evidence="2" id="KW-1185">Reference proteome</keyword>
<proteinExistence type="predicted"/>
<protein>
    <submittedName>
        <fullName evidence="1">Uncharacterized protein</fullName>
    </submittedName>
</protein>
<evidence type="ECO:0000313" key="2">
    <source>
        <dbReference type="Proteomes" id="UP001143856"/>
    </source>
</evidence>
<reference evidence="1" key="1">
    <citation type="submission" date="2022-10" db="EMBL/GenBank/DDBJ databases">
        <title>Genome Sequence of Xylaria curta.</title>
        <authorList>
            <person name="Buettner E."/>
        </authorList>
    </citation>
    <scope>NUCLEOTIDE SEQUENCE</scope>
    <source>
        <strain evidence="1">Babe10</strain>
    </source>
</reference>
<organism evidence="1 2">
    <name type="scientific">Xylaria curta</name>
    <dbReference type="NCBI Taxonomy" id="42375"/>
    <lineage>
        <taxon>Eukaryota</taxon>
        <taxon>Fungi</taxon>
        <taxon>Dikarya</taxon>
        <taxon>Ascomycota</taxon>
        <taxon>Pezizomycotina</taxon>
        <taxon>Sordariomycetes</taxon>
        <taxon>Xylariomycetidae</taxon>
        <taxon>Xylariales</taxon>
        <taxon>Xylariaceae</taxon>
        <taxon>Xylaria</taxon>
    </lineage>
</organism>
<comment type="caution">
    <text evidence="1">The sequence shown here is derived from an EMBL/GenBank/DDBJ whole genome shotgun (WGS) entry which is preliminary data.</text>
</comment>